<protein>
    <submittedName>
        <fullName evidence="1">TWiK family of potassium channels protein 12</fullName>
    </submittedName>
</protein>
<keyword evidence="1" id="KW-0407">Ion channel</keyword>
<proteinExistence type="predicted"/>
<keyword evidence="1" id="KW-0813">Transport</keyword>
<reference evidence="2" key="3">
    <citation type="journal article" date="2016" name="Gigascience">
        <title>De novo construction of an expanded transcriptome assembly for the western tarnished plant bug, Lygus hesperus.</title>
        <authorList>
            <person name="Tassone E.E."/>
            <person name="Geib S.M."/>
            <person name="Hall B."/>
            <person name="Fabrick J.A."/>
            <person name="Brent C.S."/>
            <person name="Hull J.J."/>
        </authorList>
    </citation>
    <scope>NUCLEOTIDE SEQUENCE</scope>
</reference>
<gene>
    <name evidence="1" type="primary">twk-12</name>
    <name evidence="1" type="ORF">CM83_10490</name>
    <name evidence="2" type="ORF">g.19546</name>
</gene>
<evidence type="ECO:0000313" key="2">
    <source>
        <dbReference type="EMBL" id="JAQ05823.1"/>
    </source>
</evidence>
<organism evidence="1">
    <name type="scientific">Lygus hesperus</name>
    <name type="common">Western plant bug</name>
    <dbReference type="NCBI Taxonomy" id="30085"/>
    <lineage>
        <taxon>Eukaryota</taxon>
        <taxon>Metazoa</taxon>
        <taxon>Ecdysozoa</taxon>
        <taxon>Arthropoda</taxon>
        <taxon>Hexapoda</taxon>
        <taxon>Insecta</taxon>
        <taxon>Pterygota</taxon>
        <taxon>Neoptera</taxon>
        <taxon>Paraneoptera</taxon>
        <taxon>Hemiptera</taxon>
        <taxon>Heteroptera</taxon>
        <taxon>Panheteroptera</taxon>
        <taxon>Cimicomorpha</taxon>
        <taxon>Miridae</taxon>
        <taxon>Mirini</taxon>
        <taxon>Lygus</taxon>
    </lineage>
</organism>
<reference evidence="1" key="1">
    <citation type="journal article" date="2014" name="PLoS ONE">
        <title>Transcriptome-Based Identification of ABC Transporters in the Western Tarnished Plant Bug Lygus hesperus.</title>
        <authorList>
            <person name="Hull J.J."/>
            <person name="Chaney K."/>
            <person name="Geib S.M."/>
            <person name="Fabrick J.A."/>
            <person name="Brent C.S."/>
            <person name="Walsh D."/>
            <person name="Lavine L.C."/>
        </authorList>
    </citation>
    <scope>NUCLEOTIDE SEQUENCE</scope>
</reference>
<dbReference type="AlphaFoldDB" id="A0A0A9ZB10"/>
<name>A0A0A9ZB10_LYGHE</name>
<dbReference type="GO" id="GO:0034220">
    <property type="term" value="P:monoatomic ion transmembrane transport"/>
    <property type="evidence" value="ECO:0007669"/>
    <property type="project" value="UniProtKB-KW"/>
</dbReference>
<sequence length="104" mass="11828">MGNLLPIHNYEQTLLQDTHKYSEIVQGFVEMKDCTPVYKTAGIGDGDWRFTTKGKKLGTLIELLYNVVKNHDPSTPFLGTRVYITKDGYRFNQDAASMETVKQP</sequence>
<dbReference type="EMBL" id="GBHO01002533">
    <property type="protein sequence ID" value="JAG41071.1"/>
    <property type="molecule type" value="Transcribed_RNA"/>
</dbReference>
<reference evidence="1" key="2">
    <citation type="submission" date="2014-07" db="EMBL/GenBank/DDBJ databases">
        <authorList>
            <person name="Hull J."/>
        </authorList>
    </citation>
    <scope>NUCLEOTIDE SEQUENCE</scope>
</reference>
<evidence type="ECO:0000313" key="1">
    <source>
        <dbReference type="EMBL" id="JAG41071.1"/>
    </source>
</evidence>
<accession>A0A0A9ZB10</accession>
<keyword evidence="1" id="KW-0406">Ion transport</keyword>
<dbReference type="EMBL" id="GDHC01012806">
    <property type="protein sequence ID" value="JAQ05823.1"/>
    <property type="molecule type" value="Transcribed_RNA"/>
</dbReference>